<dbReference type="InterPro" id="IPR035246">
    <property type="entry name" value="Spermidine_synt_N"/>
</dbReference>
<keyword evidence="6" id="KW-0745">Spermidine biosynthesis</keyword>
<reference evidence="9 10" key="1">
    <citation type="submission" date="2007-10" db="EMBL/GenBank/DDBJ databases">
        <title>Complete sequence of Caldivirga maquilingensis IC-167.</title>
        <authorList>
            <consortium name="US DOE Joint Genome Institute"/>
            <person name="Copeland A."/>
            <person name="Lucas S."/>
            <person name="Lapidus A."/>
            <person name="Barry K."/>
            <person name="Glavina del Rio T."/>
            <person name="Dalin E."/>
            <person name="Tice H."/>
            <person name="Pitluck S."/>
            <person name="Saunders E."/>
            <person name="Brettin T."/>
            <person name="Bruce D."/>
            <person name="Detter J.C."/>
            <person name="Han C."/>
            <person name="Schmutz J."/>
            <person name="Larimer F."/>
            <person name="Land M."/>
            <person name="Hauser L."/>
            <person name="Kyrpides N."/>
            <person name="Ivanova N."/>
            <person name="Biddle J.F."/>
            <person name="Zhang Z."/>
            <person name="Fitz-Gibbon S.T."/>
            <person name="Lowe T.M."/>
            <person name="Saltikov C."/>
            <person name="House C.H."/>
            <person name="Richardson P."/>
        </authorList>
    </citation>
    <scope>NUCLEOTIDE SEQUENCE [LARGE SCALE GENOMIC DNA]</scope>
    <source>
        <strain evidence="10">ATCC 700844 / DSM 13496 / JCM 10307 / IC-167</strain>
    </source>
</reference>
<dbReference type="HAMAP" id="MF_00198">
    <property type="entry name" value="Spermidine_synth"/>
    <property type="match status" value="1"/>
</dbReference>
<dbReference type="KEGG" id="cma:Cmaq_1107"/>
<comment type="caution">
    <text evidence="6">Lacks conserved residue(s) required for the propagation of feature annotation.</text>
</comment>
<accession>A8MDS9</accession>
<name>A8MDS9_CALMQ</name>
<dbReference type="CDD" id="cd02440">
    <property type="entry name" value="AdoMet_MTases"/>
    <property type="match status" value="1"/>
</dbReference>
<comment type="subunit">
    <text evidence="6">Homodimer or homotetramer.</text>
</comment>
<dbReference type="UniPathway" id="UPA00248">
    <property type="reaction ID" value="UER00314"/>
</dbReference>
<evidence type="ECO:0000256" key="4">
    <source>
        <dbReference type="ARBA" id="ARBA00023115"/>
    </source>
</evidence>
<evidence type="ECO:0000259" key="8">
    <source>
        <dbReference type="PROSITE" id="PS51006"/>
    </source>
</evidence>
<protein>
    <recommendedName>
        <fullName evidence="6">Polyamine aminopropyltransferase</fullName>
    </recommendedName>
    <alternativeName>
        <fullName evidence="6">Putrescine aminopropyltransferase</fullName>
        <shortName evidence="6">PAPT</shortName>
    </alternativeName>
    <alternativeName>
        <fullName evidence="6">Spermidine synthase</fullName>
        <shortName evidence="6">SPDS</shortName>
        <shortName evidence="6">SPDSY</shortName>
        <ecNumber evidence="6">2.5.1.16</ecNumber>
    </alternativeName>
</protein>
<dbReference type="InterPro" id="IPR030374">
    <property type="entry name" value="PABS"/>
</dbReference>
<dbReference type="Pfam" id="PF01564">
    <property type="entry name" value="Spermine_synth"/>
    <property type="match status" value="1"/>
</dbReference>
<keyword evidence="2" id="KW-0963">Cytoplasm</keyword>
<dbReference type="SUPFAM" id="SSF53335">
    <property type="entry name" value="S-adenosyl-L-methionine-dependent methyltransferases"/>
    <property type="match status" value="1"/>
</dbReference>
<feature type="binding site" evidence="6">
    <location>
        <position position="56"/>
    </location>
    <ligand>
        <name>S-methyl-5'-thioadenosine</name>
        <dbReference type="ChEBI" id="CHEBI:17509"/>
    </ligand>
</feature>
<dbReference type="InterPro" id="IPR029063">
    <property type="entry name" value="SAM-dependent_MTases_sf"/>
</dbReference>
<evidence type="ECO:0000256" key="5">
    <source>
        <dbReference type="ARBA" id="ARBA00048874"/>
    </source>
</evidence>
<dbReference type="PANTHER" id="PTHR43317:SF1">
    <property type="entry name" value="THERMOSPERMINE SYNTHASE ACAULIS5"/>
    <property type="match status" value="1"/>
</dbReference>
<feature type="domain" description="PABS" evidence="8">
    <location>
        <begin position="27"/>
        <end position="262"/>
    </location>
</feature>
<feature type="active site" description="Proton acceptor" evidence="6 7">
    <location>
        <position position="181"/>
    </location>
</feature>
<dbReference type="Proteomes" id="UP000001137">
    <property type="component" value="Chromosome"/>
</dbReference>
<evidence type="ECO:0000256" key="2">
    <source>
        <dbReference type="ARBA" id="ARBA00022490"/>
    </source>
</evidence>
<dbReference type="PROSITE" id="PS01330">
    <property type="entry name" value="PABS_1"/>
    <property type="match status" value="1"/>
</dbReference>
<comment type="pathway">
    <text evidence="6">Amine and polyamine biosynthesis; spermidine biosynthesis; spermidine from putrescine: step 1/1.</text>
</comment>
<dbReference type="EMBL" id="CP000852">
    <property type="protein sequence ID" value="ABW01935.1"/>
    <property type="molecule type" value="Genomic_DNA"/>
</dbReference>
<evidence type="ECO:0000313" key="10">
    <source>
        <dbReference type="Proteomes" id="UP000001137"/>
    </source>
</evidence>
<dbReference type="NCBIfam" id="NF037959">
    <property type="entry name" value="MFS_SpdSyn"/>
    <property type="match status" value="1"/>
</dbReference>
<dbReference type="HOGENOM" id="CLU_048199_0_1_2"/>
<dbReference type="FunFam" id="3.40.50.150:FF:000088">
    <property type="entry name" value="Polyamine aminopropyltransferase"/>
    <property type="match status" value="1"/>
</dbReference>
<feature type="binding site" evidence="6">
    <location>
        <position position="111"/>
    </location>
    <ligand>
        <name>spermidine</name>
        <dbReference type="ChEBI" id="CHEBI:57834"/>
    </ligand>
</feature>
<evidence type="ECO:0000256" key="7">
    <source>
        <dbReference type="PROSITE-ProRule" id="PRU00354"/>
    </source>
</evidence>
<proteinExistence type="inferred from homology"/>
<dbReference type="InterPro" id="IPR037163">
    <property type="entry name" value="Spermidine_synt_N_sf"/>
</dbReference>
<keyword evidence="4 6" id="KW-0620">Polyamine biosynthesis</keyword>
<dbReference type="EC" id="2.5.1.16" evidence="6"/>
<evidence type="ECO:0000256" key="6">
    <source>
        <dbReference type="HAMAP-Rule" id="MF_00198"/>
    </source>
</evidence>
<gene>
    <name evidence="6" type="primary">speE</name>
    <name evidence="9" type="ordered locus">Cmaq_1107</name>
</gene>
<comment type="function">
    <text evidence="6">Catalyzes the irreversible transfer of a propylamine group from the amino donor S-adenosylmethioninamine (decarboxy-AdoMet) to putrescine (1,4-diaminobutane) to yield spermidine.</text>
</comment>
<evidence type="ECO:0000313" key="9">
    <source>
        <dbReference type="EMBL" id="ABW01935.1"/>
    </source>
</evidence>
<comment type="similarity">
    <text evidence="1 6">Belongs to the spermidine/spermine synthase family.</text>
</comment>
<organism evidence="9 10">
    <name type="scientific">Caldivirga maquilingensis (strain ATCC 700844 / DSM 13496 / JCM 10307 / IC-167)</name>
    <dbReference type="NCBI Taxonomy" id="397948"/>
    <lineage>
        <taxon>Archaea</taxon>
        <taxon>Thermoproteota</taxon>
        <taxon>Thermoprotei</taxon>
        <taxon>Thermoproteales</taxon>
        <taxon>Thermoproteaceae</taxon>
        <taxon>Caldivirga</taxon>
    </lineage>
</organism>
<dbReference type="Gene3D" id="2.30.140.10">
    <property type="entry name" value="Spermidine synthase, tetramerisation domain"/>
    <property type="match status" value="1"/>
</dbReference>
<feature type="binding site" evidence="6">
    <location>
        <begin position="163"/>
        <end position="164"/>
    </location>
    <ligand>
        <name>S-methyl-5'-thioadenosine</name>
        <dbReference type="ChEBI" id="CHEBI:17509"/>
    </ligand>
</feature>
<dbReference type="GO" id="GO:0008295">
    <property type="term" value="P:spermidine biosynthetic process"/>
    <property type="evidence" value="ECO:0007669"/>
    <property type="project" value="UniProtKB-UniRule"/>
</dbReference>
<comment type="catalytic activity">
    <reaction evidence="5">
        <text>S-adenosyl 3-(methylsulfanyl)propylamine + spermidine = thermospermine + S-methyl-5'-thioadenosine + H(+)</text>
        <dbReference type="Rhea" id="RHEA:30515"/>
        <dbReference type="ChEBI" id="CHEBI:15378"/>
        <dbReference type="ChEBI" id="CHEBI:17509"/>
        <dbReference type="ChEBI" id="CHEBI:57443"/>
        <dbReference type="ChEBI" id="CHEBI:57834"/>
        <dbReference type="ChEBI" id="CHEBI:59903"/>
        <dbReference type="EC" id="2.5.1.79"/>
    </reaction>
</comment>
<feature type="binding site" evidence="6">
    <location>
        <position position="190"/>
    </location>
    <ligand>
        <name>S-methyl-5'-thioadenosine</name>
        <dbReference type="ChEBI" id="CHEBI:17509"/>
    </ligand>
</feature>
<dbReference type="GO" id="GO:0010487">
    <property type="term" value="F:thermospermine synthase activity"/>
    <property type="evidence" value="ECO:0007669"/>
    <property type="project" value="UniProtKB-EC"/>
</dbReference>
<keyword evidence="10" id="KW-1185">Reference proteome</keyword>
<dbReference type="Gene3D" id="3.40.50.150">
    <property type="entry name" value="Vaccinia Virus protein VP39"/>
    <property type="match status" value="1"/>
</dbReference>
<dbReference type="eggNOG" id="arCOG00050">
    <property type="taxonomic scope" value="Archaea"/>
</dbReference>
<dbReference type="AlphaFoldDB" id="A8MDS9"/>
<dbReference type="InterPro" id="IPR001045">
    <property type="entry name" value="Spermi_synthase"/>
</dbReference>
<dbReference type="STRING" id="397948.Cmaq_1107"/>
<dbReference type="NCBIfam" id="NF002010">
    <property type="entry name" value="PRK00811.1"/>
    <property type="match status" value="1"/>
</dbReference>
<dbReference type="Pfam" id="PF17284">
    <property type="entry name" value="Spermine_synt_N"/>
    <property type="match status" value="1"/>
</dbReference>
<dbReference type="InterPro" id="IPR030373">
    <property type="entry name" value="PABS_CS"/>
</dbReference>
<dbReference type="PROSITE" id="PS51006">
    <property type="entry name" value="PABS_2"/>
    <property type="match status" value="1"/>
</dbReference>
<comment type="catalytic activity">
    <reaction evidence="6">
        <text>S-adenosyl 3-(methylsulfanyl)propylamine + putrescine = S-methyl-5'-thioadenosine + spermidine + H(+)</text>
        <dbReference type="Rhea" id="RHEA:12721"/>
        <dbReference type="ChEBI" id="CHEBI:15378"/>
        <dbReference type="ChEBI" id="CHEBI:17509"/>
        <dbReference type="ChEBI" id="CHEBI:57443"/>
        <dbReference type="ChEBI" id="CHEBI:57834"/>
        <dbReference type="ChEBI" id="CHEBI:326268"/>
        <dbReference type="EC" id="2.5.1.16"/>
    </reaction>
</comment>
<sequence length="326" mass="37069">MLNKGTMHYSWRLGVMSSVMDQVSRMGTYFIEFETPFSWHLRAVNRVLYSGESKYQRIAVVEFKDLGKALVLDGKVQSSLFDEYVYHESLVHPAMVLNGNPERVLIIGGGEGATAREVLKWDTVKEVVMVDIDEEVVRVSKEYLPEMHGGSFYDKRFKLIIGDGRRFLEESSEKFDVIIVDATDPLEGGPSYLLYTVEFYKLAKSRLTPNGVLATQATNMAYALRVLSVIYRTIGSVFSKVRPYQSYMHSYDAPWGFMVASDTADALQLTQADVDNALMRHVKGNTRYYDGLTHVHMFTLPRHIRIALEDKEVKPATDSNPTFMPM</sequence>
<feature type="binding site" evidence="6">
    <location>
        <position position="87"/>
    </location>
    <ligand>
        <name>spermidine</name>
        <dbReference type="ChEBI" id="CHEBI:57834"/>
    </ligand>
</feature>
<evidence type="ECO:0000256" key="3">
    <source>
        <dbReference type="ARBA" id="ARBA00022679"/>
    </source>
</evidence>
<keyword evidence="3 6" id="KW-0808">Transferase</keyword>
<feature type="binding site" evidence="6">
    <location>
        <position position="131"/>
    </location>
    <ligand>
        <name>S-methyl-5'-thioadenosine</name>
        <dbReference type="ChEBI" id="CHEBI:17509"/>
    </ligand>
</feature>
<dbReference type="GO" id="GO:0004766">
    <property type="term" value="F:spermidine synthase activity"/>
    <property type="evidence" value="ECO:0007669"/>
    <property type="project" value="UniProtKB-UniRule"/>
</dbReference>
<evidence type="ECO:0000256" key="1">
    <source>
        <dbReference type="ARBA" id="ARBA00007867"/>
    </source>
</evidence>
<dbReference type="PANTHER" id="PTHR43317">
    <property type="entry name" value="THERMOSPERMINE SYNTHASE ACAULIS5"/>
    <property type="match status" value="1"/>
</dbReference>